<dbReference type="NCBIfam" id="TIGR01536">
    <property type="entry name" value="asn_synth_AEB"/>
    <property type="match status" value="1"/>
</dbReference>
<dbReference type="InterPro" id="IPR014729">
    <property type="entry name" value="Rossmann-like_a/b/a_fold"/>
</dbReference>
<evidence type="ECO:0000256" key="9">
    <source>
        <dbReference type="PIRSR" id="PIRSR001589-2"/>
    </source>
</evidence>
<dbReference type="Pfam" id="PF00733">
    <property type="entry name" value="Asn_synthase"/>
    <property type="match status" value="1"/>
</dbReference>
<dbReference type="InterPro" id="IPR033738">
    <property type="entry name" value="AsnB_N"/>
</dbReference>
<dbReference type="InterPro" id="IPR001962">
    <property type="entry name" value="Asn_synthase"/>
</dbReference>
<keyword evidence="4 9" id="KW-0547">Nucleotide-binding</keyword>
<sequence length="600" mass="69427">MCGIAGIISNNARNYQNEIQRMTDAIAYRGPDSSHFEFYDHAALGHRRLSIIDLSENGKQPMFSGTKKECIVLNGEIYGYQDIKDQYSDYPYRGSSDTEVILAMYQKKEKNLIYDLPGMFAFAIWDEEKQELFCARDRFGEKPFYYTIGKNGEFIFASEIKAILASGLVKPEIDQAQIAYYLKNGYIHPQKTIYKNIFNLKPAHTLVFKGGKTEIKPYWTIPAETSKLSLDESIEKFKYLLDNAVKKQLVADVPVGSFLSGGLDSSTIVAIASKYQENIKTLVYGYESGDLNEMPYAQAIADKYKTDHHILLDKKQKISETLQEVYSYMDEPLMDSSLLPTHLIFKEASKDLKVILSGDVGDELFGGYTFYKYNINLSQKGYYPRYLSKMLLLAGKFRDIGSERRLRAEYNDTLDYHQNKVRNYFSASEIRKLGITDKIPGQEFSFKPSNEDFNDLMRIDLEKYVPGNMLLKGDRTSMYNSVEVRIPFLDIDFAEFCIRMPWQYKVNSTEDKIILRKAYAQAWTEEIAARSKNGFGASVNEWFKEPELQTLSKELLENKNSYIFEFLDFDEVQKKLNKHHQHWSLLILALWFKNNKNHLQ</sequence>
<dbReference type="RefSeq" id="WP_034702656.1">
    <property type="nucleotide sequence ID" value="NZ_JPRO01000003.1"/>
</dbReference>
<dbReference type="eggNOG" id="COG0367">
    <property type="taxonomic scope" value="Bacteria"/>
</dbReference>
<dbReference type="Pfam" id="PF13537">
    <property type="entry name" value="GATase_7"/>
    <property type="match status" value="1"/>
</dbReference>
<dbReference type="InterPro" id="IPR051786">
    <property type="entry name" value="ASN_synthetase/amidase"/>
</dbReference>
<evidence type="ECO:0000256" key="7">
    <source>
        <dbReference type="ARBA" id="ARBA00048741"/>
    </source>
</evidence>
<reference evidence="12 13" key="1">
    <citation type="submission" date="2014-07" db="EMBL/GenBank/DDBJ databases">
        <title>Genome of Chryseobacterium luteum DSM 18605.</title>
        <authorList>
            <person name="Stropko S.J."/>
            <person name="Pipes S.E."/>
            <person name="Newman J.D."/>
        </authorList>
    </citation>
    <scope>NUCLEOTIDE SEQUENCE [LARGE SCALE GENOMIC DNA]</scope>
    <source>
        <strain evidence="12 13">DSM 18605</strain>
    </source>
</reference>
<evidence type="ECO:0000256" key="10">
    <source>
        <dbReference type="PIRSR" id="PIRSR001589-3"/>
    </source>
</evidence>
<dbReference type="EC" id="6.3.5.4" evidence="3"/>
<dbReference type="GO" id="GO:0004066">
    <property type="term" value="F:asparagine synthase (glutamine-hydrolyzing) activity"/>
    <property type="evidence" value="ECO:0007669"/>
    <property type="project" value="UniProtKB-EC"/>
</dbReference>
<feature type="binding site" evidence="9">
    <location>
        <begin position="357"/>
        <end position="358"/>
    </location>
    <ligand>
        <name>ATP</name>
        <dbReference type="ChEBI" id="CHEBI:30616"/>
    </ligand>
</feature>
<comment type="pathway">
    <text evidence="1">Amino-acid biosynthesis; L-asparagine biosynthesis; L-asparagine from L-aspartate (L-Gln route): step 1/1.</text>
</comment>
<evidence type="ECO:0000256" key="2">
    <source>
        <dbReference type="ARBA" id="ARBA00005752"/>
    </source>
</evidence>
<keyword evidence="6 8" id="KW-0315">Glutamine amidotransferase</keyword>
<evidence type="ECO:0000259" key="11">
    <source>
        <dbReference type="PROSITE" id="PS51278"/>
    </source>
</evidence>
<evidence type="ECO:0000256" key="1">
    <source>
        <dbReference type="ARBA" id="ARBA00005187"/>
    </source>
</evidence>
<comment type="catalytic activity">
    <reaction evidence="7">
        <text>L-aspartate + L-glutamine + ATP + H2O = L-asparagine + L-glutamate + AMP + diphosphate + H(+)</text>
        <dbReference type="Rhea" id="RHEA:12228"/>
        <dbReference type="ChEBI" id="CHEBI:15377"/>
        <dbReference type="ChEBI" id="CHEBI:15378"/>
        <dbReference type="ChEBI" id="CHEBI:29985"/>
        <dbReference type="ChEBI" id="CHEBI:29991"/>
        <dbReference type="ChEBI" id="CHEBI:30616"/>
        <dbReference type="ChEBI" id="CHEBI:33019"/>
        <dbReference type="ChEBI" id="CHEBI:58048"/>
        <dbReference type="ChEBI" id="CHEBI:58359"/>
        <dbReference type="ChEBI" id="CHEBI:456215"/>
        <dbReference type="EC" id="6.3.5.4"/>
    </reaction>
</comment>
<evidence type="ECO:0000256" key="3">
    <source>
        <dbReference type="ARBA" id="ARBA00012737"/>
    </source>
</evidence>
<evidence type="ECO:0000313" key="12">
    <source>
        <dbReference type="EMBL" id="KFF08264.1"/>
    </source>
</evidence>
<dbReference type="STRING" id="421531.IX38_05680"/>
<dbReference type="AlphaFoldDB" id="A0A085ZV00"/>
<dbReference type="EMBL" id="JPRO01000003">
    <property type="protein sequence ID" value="KFF08264.1"/>
    <property type="molecule type" value="Genomic_DNA"/>
</dbReference>
<dbReference type="CDD" id="cd00712">
    <property type="entry name" value="AsnB"/>
    <property type="match status" value="1"/>
</dbReference>
<dbReference type="GO" id="GO:0006529">
    <property type="term" value="P:asparagine biosynthetic process"/>
    <property type="evidence" value="ECO:0007669"/>
    <property type="project" value="UniProtKB-KW"/>
</dbReference>
<dbReference type="Gene3D" id="3.40.50.620">
    <property type="entry name" value="HUPs"/>
    <property type="match status" value="1"/>
</dbReference>
<keyword evidence="5 9" id="KW-0067">ATP-binding</keyword>
<evidence type="ECO:0000256" key="4">
    <source>
        <dbReference type="ARBA" id="ARBA00022741"/>
    </source>
</evidence>
<dbReference type="Proteomes" id="UP000028703">
    <property type="component" value="Unassembled WGS sequence"/>
</dbReference>
<dbReference type="CDD" id="cd01991">
    <property type="entry name" value="Asn_synthase_B_C"/>
    <property type="match status" value="1"/>
</dbReference>
<dbReference type="Gene3D" id="3.60.20.10">
    <property type="entry name" value="Glutamine Phosphoribosylpyrophosphate, subunit 1, domain 1"/>
    <property type="match status" value="1"/>
</dbReference>
<evidence type="ECO:0000256" key="5">
    <source>
        <dbReference type="ARBA" id="ARBA00022840"/>
    </source>
</evidence>
<keyword evidence="13" id="KW-1185">Reference proteome</keyword>
<feature type="binding site" evidence="9">
    <location>
        <position position="97"/>
    </location>
    <ligand>
        <name>L-glutamine</name>
        <dbReference type="ChEBI" id="CHEBI:58359"/>
    </ligand>
</feature>
<evidence type="ECO:0000256" key="8">
    <source>
        <dbReference type="PIRSR" id="PIRSR001589-1"/>
    </source>
</evidence>
<comment type="similarity">
    <text evidence="2">Belongs to the asparagine synthetase family.</text>
</comment>
<dbReference type="InterPro" id="IPR006426">
    <property type="entry name" value="Asn_synth_AEB"/>
</dbReference>
<dbReference type="GO" id="GO:0005524">
    <property type="term" value="F:ATP binding"/>
    <property type="evidence" value="ECO:0007669"/>
    <property type="project" value="UniProtKB-KW"/>
</dbReference>
<dbReference type="GO" id="GO:0005829">
    <property type="term" value="C:cytosol"/>
    <property type="evidence" value="ECO:0007669"/>
    <property type="project" value="TreeGrafter"/>
</dbReference>
<name>A0A085ZV00_9FLAO</name>
<organism evidence="12 13">
    <name type="scientific">Chryseobacterium luteum</name>
    <dbReference type="NCBI Taxonomy" id="421531"/>
    <lineage>
        <taxon>Bacteria</taxon>
        <taxon>Pseudomonadati</taxon>
        <taxon>Bacteroidota</taxon>
        <taxon>Flavobacteriia</taxon>
        <taxon>Flavobacteriales</taxon>
        <taxon>Weeksellaceae</taxon>
        <taxon>Chryseobacterium group</taxon>
        <taxon>Chryseobacterium</taxon>
    </lineage>
</organism>
<dbReference type="PROSITE" id="PS51278">
    <property type="entry name" value="GATASE_TYPE_2"/>
    <property type="match status" value="1"/>
</dbReference>
<dbReference type="PANTHER" id="PTHR43284:SF1">
    <property type="entry name" value="ASPARAGINE SYNTHETASE"/>
    <property type="match status" value="1"/>
</dbReference>
<evidence type="ECO:0000256" key="6">
    <source>
        <dbReference type="ARBA" id="ARBA00022962"/>
    </source>
</evidence>
<dbReference type="InterPro" id="IPR029055">
    <property type="entry name" value="Ntn_hydrolases_N"/>
</dbReference>
<comment type="caution">
    <text evidence="12">The sequence shown here is derived from an EMBL/GenBank/DDBJ whole genome shotgun (WGS) entry which is preliminary data.</text>
</comment>
<gene>
    <name evidence="12" type="ORF">IX38_05680</name>
</gene>
<dbReference type="PIRSF" id="PIRSF001589">
    <property type="entry name" value="Asn_synthetase_glu-h"/>
    <property type="match status" value="1"/>
</dbReference>
<dbReference type="PANTHER" id="PTHR43284">
    <property type="entry name" value="ASPARAGINE SYNTHETASE (GLUTAMINE-HYDROLYZING)"/>
    <property type="match status" value="1"/>
</dbReference>
<proteinExistence type="inferred from homology"/>
<feature type="domain" description="Glutamine amidotransferase type-2" evidence="11">
    <location>
        <begin position="2"/>
        <end position="211"/>
    </location>
</feature>
<feature type="active site" description="For GATase activity" evidence="8">
    <location>
        <position position="2"/>
    </location>
</feature>
<dbReference type="InterPro" id="IPR017932">
    <property type="entry name" value="GATase_2_dom"/>
</dbReference>
<dbReference type="SUPFAM" id="SSF56235">
    <property type="entry name" value="N-terminal nucleophile aminohydrolases (Ntn hydrolases)"/>
    <property type="match status" value="1"/>
</dbReference>
<keyword evidence="8" id="KW-0061">Asparagine biosynthesis</keyword>
<protein>
    <recommendedName>
        <fullName evidence="3">asparagine synthase (glutamine-hydrolyzing)</fullName>
        <ecNumber evidence="3">6.3.5.4</ecNumber>
    </recommendedName>
</protein>
<feature type="site" description="Important for beta-aspartyl-AMP intermediate formation" evidence="10">
    <location>
        <position position="359"/>
    </location>
</feature>
<dbReference type="OrthoDB" id="9763290at2"/>
<dbReference type="SUPFAM" id="SSF52402">
    <property type="entry name" value="Adenine nucleotide alpha hydrolases-like"/>
    <property type="match status" value="1"/>
</dbReference>
<evidence type="ECO:0000313" key="13">
    <source>
        <dbReference type="Proteomes" id="UP000028703"/>
    </source>
</evidence>
<keyword evidence="8" id="KW-0028">Amino-acid biosynthesis</keyword>
<accession>A0A085ZV00</accession>